<dbReference type="InterPro" id="IPR011249">
    <property type="entry name" value="Metalloenz_LuxS/M16"/>
</dbReference>
<proteinExistence type="inferred from homology"/>
<dbReference type="Proteomes" id="UP001518925">
    <property type="component" value="Unassembled WGS sequence"/>
</dbReference>
<keyword evidence="5" id="KW-1185">Reference proteome</keyword>
<sequence length="419" mass="47514">MLFHSTVLANGLRVLVVEKPETLVTSVGVFIRHGSRNELKEESGLSHFLEHLIFNNQRAIRRGKEAVKEIVNNGGLLNAHTTKECTSFEGLILSQHSKTLLKALYELTFEADFTEEDVEAERKIILAELQRKLHSSEQIMDRLIEGMYGGHGYGNWILGNEQTIKSFSAKHLLQRYQEIYSADNSVIVIITNNNINDVINDASEIYSNVPSGVPTPIEIRSSESVHFNILKQKSDYVTLCMGGVGPSLRDEGKKNFEVAIKGWGGFPNSRLMLKAREKEGLVYHIQSFYQGFIQTGNWGIYTSVAKDKFSQLLDILIEEVNYIKENSLDSSEVNNAISGLKTDLYLKTQHQQYFLKIIGRNEIFRETIYPNDLVRQFELSTVENIKGFLNEYIDPLRLSMVVMGDVDGQKLLQQVDKMG</sequence>
<dbReference type="EMBL" id="JAFELM010000039">
    <property type="protein sequence ID" value="MBM6619127.1"/>
    <property type="molecule type" value="Genomic_DNA"/>
</dbReference>
<reference evidence="4 5" key="1">
    <citation type="submission" date="2021-02" db="EMBL/GenBank/DDBJ databases">
        <title>Bacillus sp. RD4P76, an endophyte from a halophyte.</title>
        <authorList>
            <person name="Sun J.-Q."/>
        </authorList>
    </citation>
    <scope>NUCLEOTIDE SEQUENCE [LARGE SCALE GENOMIC DNA]</scope>
    <source>
        <strain evidence="4 5">RD4P76</strain>
    </source>
</reference>
<organism evidence="4 5">
    <name type="scientific">Bacillus suaedaesalsae</name>
    <dbReference type="NCBI Taxonomy" id="2810349"/>
    <lineage>
        <taxon>Bacteria</taxon>
        <taxon>Bacillati</taxon>
        <taxon>Bacillota</taxon>
        <taxon>Bacilli</taxon>
        <taxon>Bacillales</taxon>
        <taxon>Bacillaceae</taxon>
        <taxon>Bacillus</taxon>
    </lineage>
</organism>
<evidence type="ECO:0000259" key="2">
    <source>
        <dbReference type="Pfam" id="PF00675"/>
    </source>
</evidence>
<evidence type="ECO:0000313" key="5">
    <source>
        <dbReference type="Proteomes" id="UP001518925"/>
    </source>
</evidence>
<name>A0ABS2DKV3_9BACI</name>
<comment type="similarity">
    <text evidence="1">Belongs to the peptidase M16 family.</text>
</comment>
<dbReference type="PANTHER" id="PTHR11851:SF49">
    <property type="entry name" value="MITOCHONDRIAL-PROCESSING PEPTIDASE SUBUNIT ALPHA"/>
    <property type="match status" value="1"/>
</dbReference>
<evidence type="ECO:0000256" key="1">
    <source>
        <dbReference type="ARBA" id="ARBA00007261"/>
    </source>
</evidence>
<feature type="domain" description="Peptidase M16 C-terminal" evidence="3">
    <location>
        <begin position="166"/>
        <end position="340"/>
    </location>
</feature>
<dbReference type="Pfam" id="PF05193">
    <property type="entry name" value="Peptidase_M16_C"/>
    <property type="match status" value="1"/>
</dbReference>
<dbReference type="PANTHER" id="PTHR11851">
    <property type="entry name" value="METALLOPROTEASE"/>
    <property type="match status" value="1"/>
</dbReference>
<comment type="caution">
    <text evidence="4">The sequence shown here is derived from an EMBL/GenBank/DDBJ whole genome shotgun (WGS) entry which is preliminary data.</text>
</comment>
<protein>
    <submittedName>
        <fullName evidence="4">Insulinase family protein</fullName>
    </submittedName>
</protein>
<feature type="domain" description="Peptidase M16 N-terminal" evidence="2">
    <location>
        <begin position="13"/>
        <end position="158"/>
    </location>
</feature>
<dbReference type="RefSeq" id="WP_204204482.1">
    <property type="nucleotide sequence ID" value="NZ_JAFELM010000039.1"/>
</dbReference>
<dbReference type="Gene3D" id="3.30.830.10">
    <property type="entry name" value="Metalloenzyme, LuxS/M16 peptidase-like"/>
    <property type="match status" value="2"/>
</dbReference>
<dbReference type="SUPFAM" id="SSF63411">
    <property type="entry name" value="LuxS/MPP-like metallohydrolase"/>
    <property type="match status" value="2"/>
</dbReference>
<evidence type="ECO:0000259" key="3">
    <source>
        <dbReference type="Pfam" id="PF05193"/>
    </source>
</evidence>
<dbReference type="InterPro" id="IPR011765">
    <property type="entry name" value="Pept_M16_N"/>
</dbReference>
<dbReference type="InterPro" id="IPR007863">
    <property type="entry name" value="Peptidase_M16_C"/>
</dbReference>
<accession>A0ABS2DKV3</accession>
<gene>
    <name evidence="4" type="ORF">JR050_15775</name>
</gene>
<dbReference type="Pfam" id="PF00675">
    <property type="entry name" value="Peptidase_M16"/>
    <property type="match status" value="1"/>
</dbReference>
<evidence type="ECO:0000313" key="4">
    <source>
        <dbReference type="EMBL" id="MBM6619127.1"/>
    </source>
</evidence>
<dbReference type="InterPro" id="IPR050361">
    <property type="entry name" value="MPP/UQCRC_Complex"/>
</dbReference>